<keyword evidence="8" id="KW-1185">Reference proteome</keyword>
<dbReference type="InterPro" id="IPR004841">
    <property type="entry name" value="AA-permease/SLC12A_dom"/>
</dbReference>
<reference evidence="8" key="3">
    <citation type="submission" date="2020-03" db="EMBL/GenBank/DDBJ databases">
        <title>Sequencing and Assembly of Multiple Reported Metal-Biooxidizing Members of the Extremely Thermoacidophilic Archaeal Family Sulfolobaceae.</title>
        <authorList>
            <person name="Counts J.A."/>
            <person name="Kelly R.M."/>
        </authorList>
    </citation>
    <scope>NUCLEOTIDE SEQUENCE [LARGE SCALE GENOMIC DNA]</scope>
    <source>
        <strain evidence="8">HO1-1</strain>
    </source>
</reference>
<dbReference type="PANTHER" id="PTHR42770:SF11">
    <property type="entry name" value="INNER MEMBRANE TRANSPORT PROTEIN YBAT"/>
    <property type="match status" value="1"/>
</dbReference>
<proteinExistence type="predicted"/>
<dbReference type="GO" id="GO:0016020">
    <property type="term" value="C:membrane"/>
    <property type="evidence" value="ECO:0007669"/>
    <property type="project" value="UniProtKB-SubCell"/>
</dbReference>
<protein>
    <submittedName>
        <fullName evidence="7">APC family permease</fullName>
    </submittedName>
</protein>
<name>A0A2U9IWD7_9CREN</name>
<feature type="transmembrane region" description="Helical" evidence="5">
    <location>
        <begin position="252"/>
        <end position="278"/>
    </location>
</feature>
<feature type="transmembrane region" description="Helical" evidence="5">
    <location>
        <begin position="119"/>
        <end position="137"/>
    </location>
</feature>
<dbReference type="PANTHER" id="PTHR42770">
    <property type="entry name" value="AMINO ACID TRANSPORTER-RELATED"/>
    <property type="match status" value="1"/>
</dbReference>
<feature type="transmembrane region" description="Helical" evidence="5">
    <location>
        <begin position="393"/>
        <end position="412"/>
    </location>
</feature>
<gene>
    <name evidence="7" type="ORF">DFR87_11505</name>
</gene>
<evidence type="ECO:0000313" key="8">
    <source>
        <dbReference type="Proteomes" id="UP000247586"/>
    </source>
</evidence>
<evidence type="ECO:0000256" key="5">
    <source>
        <dbReference type="SAM" id="Phobius"/>
    </source>
</evidence>
<dbReference type="Pfam" id="PF00324">
    <property type="entry name" value="AA_permease"/>
    <property type="match status" value="1"/>
</dbReference>
<feature type="transmembrane region" description="Helical" evidence="5">
    <location>
        <begin position="184"/>
        <end position="204"/>
    </location>
</feature>
<evidence type="ECO:0000256" key="1">
    <source>
        <dbReference type="ARBA" id="ARBA00004141"/>
    </source>
</evidence>
<evidence type="ECO:0000259" key="6">
    <source>
        <dbReference type="Pfam" id="PF00324"/>
    </source>
</evidence>
<dbReference type="RefSeq" id="WP_110369566.1">
    <property type="nucleotide sequence ID" value="NZ_CP029287.2"/>
</dbReference>
<dbReference type="GeneID" id="36835977"/>
<feature type="transmembrane region" description="Helical" evidence="5">
    <location>
        <begin position="216"/>
        <end position="240"/>
    </location>
</feature>
<keyword evidence="4 5" id="KW-0472">Membrane</keyword>
<dbReference type="GO" id="GO:0055085">
    <property type="term" value="P:transmembrane transport"/>
    <property type="evidence" value="ECO:0007669"/>
    <property type="project" value="InterPro"/>
</dbReference>
<evidence type="ECO:0000313" key="7">
    <source>
        <dbReference type="EMBL" id="AWS00208.1"/>
    </source>
</evidence>
<feature type="transmembrane region" description="Helical" evidence="5">
    <location>
        <begin position="144"/>
        <end position="164"/>
    </location>
</feature>
<feature type="transmembrane region" description="Helical" evidence="5">
    <location>
        <begin position="306"/>
        <end position="323"/>
    </location>
</feature>
<evidence type="ECO:0000256" key="3">
    <source>
        <dbReference type="ARBA" id="ARBA00022989"/>
    </source>
</evidence>
<keyword evidence="2 5" id="KW-0812">Transmembrane</keyword>
<feature type="transmembrane region" description="Helical" evidence="5">
    <location>
        <begin position="329"/>
        <end position="348"/>
    </location>
</feature>
<accession>A0A2U9IWD7</accession>
<dbReference type="AlphaFoldDB" id="A0A2U9IWD7"/>
<keyword evidence="3 5" id="KW-1133">Transmembrane helix</keyword>
<sequence length="422" mass="45272">MSKSKISPTEVFFLSFGGQSPFISLIAFGTVMLSYVGSNAAFAMIVTTLLVMVNASVVYSLSKRFNKGGGYYTYALHALTSDLGITTGWMYILYSLAYGGTLMIGGVYVLNLLTGLDPFYLTLIVGMLASGIVIAGVKISAKYAVAVGILEIIAILGISIFFMYENGFRFYDPVPAQFPSGLPEAILFGIGIPSGYSSIVSYPEEIENAGKTVSKISILVPLIGGGLATFFFYSLATLSFNTSLVDLLLSKFGIIGGIAISAIALSDAVLGGIAYLLAGSRTLYNMSKNGHLVYVLAKEYKGQPKAAEILVSVLVVLSLLFLSKDFGPLVALGLIGGVSGMSNLYIHMAAGVSLGRMGRRKPKKHIHEIIFAIFSLILSGWILFVSLGQLEKYVVYFFLGWIILGFLLAESLEMFKEDQEKG</sequence>
<dbReference type="KEGG" id="mhk:DFR87_11505"/>
<evidence type="ECO:0000256" key="2">
    <source>
        <dbReference type="ARBA" id="ARBA00022692"/>
    </source>
</evidence>
<feature type="transmembrane region" description="Helical" evidence="5">
    <location>
        <begin position="12"/>
        <end position="35"/>
    </location>
</feature>
<dbReference type="EMBL" id="CP029287">
    <property type="protein sequence ID" value="AWS00208.1"/>
    <property type="molecule type" value="Genomic_DNA"/>
</dbReference>
<reference evidence="8" key="2">
    <citation type="submission" date="2020-03" db="EMBL/GenBank/DDBJ databases">
        <title>Complete Genome Sequences of Extremely Thermoacidophilic, Metal-Mobilizing Type-Strain Members of the Archaeal Family Sulfolobaceae: Acidianus brierleyi DSM-1651T, Acidianus sulfidivorans DSM-18786T, Metallosphaera hakonensis DSM-7519T, and Metallosphaera prunae DSM-10039T.</title>
        <authorList>
            <person name="Counts J.A."/>
            <person name="Kelly R.M."/>
        </authorList>
    </citation>
    <scope>NUCLEOTIDE SEQUENCE [LARGE SCALE GENOMIC DNA]</scope>
    <source>
        <strain evidence="8">HO1-1</strain>
    </source>
</reference>
<feature type="transmembrane region" description="Helical" evidence="5">
    <location>
        <begin position="41"/>
        <end position="61"/>
    </location>
</feature>
<dbReference type="InterPro" id="IPR050367">
    <property type="entry name" value="APC_superfamily"/>
</dbReference>
<feature type="domain" description="Amino acid permease/ SLC12A" evidence="6">
    <location>
        <begin position="13"/>
        <end position="386"/>
    </location>
</feature>
<reference evidence="7 8" key="1">
    <citation type="submission" date="2018-05" db="EMBL/GenBank/DDBJ databases">
        <title>Complete Genome Sequences of Extremely Thermoacidophilic, Metal-Mobilizing Type-Strain Members of the Archaeal Family Sulfolobaceae: Acidianus brierleyi DSM-1651T, Acidianus sulfidivorans DSM-18786T, Metallosphaera hakonensis DSM-7519T, and Metallosphaera prunae DSM-10039T.</title>
        <authorList>
            <person name="Counts J.A."/>
            <person name="Kelly R.M."/>
        </authorList>
    </citation>
    <scope>NUCLEOTIDE SEQUENCE [LARGE SCALE GENOMIC DNA]</scope>
    <source>
        <strain evidence="7 8">HO1-1</strain>
    </source>
</reference>
<dbReference type="Proteomes" id="UP000247586">
    <property type="component" value="Chromosome"/>
</dbReference>
<feature type="transmembrane region" description="Helical" evidence="5">
    <location>
        <begin position="369"/>
        <end position="387"/>
    </location>
</feature>
<dbReference type="STRING" id="1293036.GCA_001315825_02787"/>
<organism evidence="7 8">
    <name type="scientific">Metallosphaera hakonensis JCM 8857 = DSM 7519</name>
    <dbReference type="NCBI Taxonomy" id="1293036"/>
    <lineage>
        <taxon>Archaea</taxon>
        <taxon>Thermoproteota</taxon>
        <taxon>Thermoprotei</taxon>
        <taxon>Sulfolobales</taxon>
        <taxon>Sulfolobaceae</taxon>
        <taxon>Metallosphaera</taxon>
    </lineage>
</organism>
<evidence type="ECO:0000256" key="4">
    <source>
        <dbReference type="ARBA" id="ARBA00023136"/>
    </source>
</evidence>
<dbReference type="OrthoDB" id="43026at2157"/>
<dbReference type="Gene3D" id="1.20.1740.10">
    <property type="entry name" value="Amino acid/polyamine transporter I"/>
    <property type="match status" value="1"/>
</dbReference>
<dbReference type="PIRSF" id="PIRSF006060">
    <property type="entry name" value="AA_transporter"/>
    <property type="match status" value="1"/>
</dbReference>
<comment type="subcellular location">
    <subcellularLocation>
        <location evidence="1">Membrane</location>
        <topology evidence="1">Multi-pass membrane protein</topology>
    </subcellularLocation>
</comment>
<feature type="transmembrane region" description="Helical" evidence="5">
    <location>
        <begin position="91"/>
        <end position="113"/>
    </location>
</feature>